<keyword evidence="5" id="KW-0472">Membrane</keyword>
<evidence type="ECO:0000256" key="8">
    <source>
        <dbReference type="PROSITE-ProRule" id="PRU00479"/>
    </source>
</evidence>
<dbReference type="FunFam" id="2.10.10.10:FF:000001">
    <property type="entry name" value="Fibronectin 1a isoform 1"/>
    <property type="match status" value="1"/>
</dbReference>
<dbReference type="GO" id="GO:0016020">
    <property type="term" value="C:membrane"/>
    <property type="evidence" value="ECO:0007669"/>
    <property type="project" value="UniProtKB-SubCell"/>
</dbReference>
<dbReference type="Pfam" id="PF00040">
    <property type="entry name" value="fn2"/>
    <property type="match status" value="1"/>
</dbReference>
<dbReference type="GeneTree" id="ENSGT01150000286973"/>
<keyword evidence="6 8" id="KW-1015">Disulfide bond</keyword>
<dbReference type="InterPro" id="IPR001304">
    <property type="entry name" value="C-type_lectin-like"/>
</dbReference>
<keyword evidence="12" id="KW-1185">Reference proteome</keyword>
<keyword evidence="4" id="KW-1133">Transmembrane helix</keyword>
<dbReference type="Gene3D" id="2.80.10.50">
    <property type="match status" value="1"/>
</dbReference>
<sequence length="918" mass="101871">MYHNGCFTDLEITITPSSMVQNQILPTPKTSNHLMNVVSKLCLTASGVEDYDLVAASKCQSNNSAQAWECRDLDLLVLQGRFIHLNWPSMGLFPPPVLKFFILLCITHCFLGFFPEVFTIGGNSRGEPCVFPFAYGGNIYDQCTFAGRNDRQLWCATTDDYNQDNLFGFCPNNGDSCDVFWHEDPRYNGCYEMNVEAVLSWYEAQRLCQQQGADLLSISDVHTQHFISGFLSGHGASLWIGLNVLDPQGGWQWVDDAPFRYVNWAEGEKSSFVFQIKQKLMKEIKIEGWGVNRRGCAPGWMAYGTFCYHLVEKPSSWKDALIFCRASRGDLASLVSEPDAMLWIGLNSHRDGNTFDWSDGSPVDVTHWQVNHPVVTSLRPPGVKTQHSHDSVRCHLAFFVTQNLPLPGWKKHGFSCFLIGKAPVGFELATKYCVANGGYLASILIRGEQAFISSLLGLPGATEVWLGLSDKASPNSFIWHNGDPVTFTNWAADQPGSAAGCVVASTGRSLGLWFVRNCDDYQAVPLCKTPVSGMVAPTASHSSILQGSCPTGWQSQENLPYFCCFVLNFHICWEFYLFIYLFCQVHIIVSVSTRRAEGTEVWIGLNSINPELGFTWADGSPVSEGMVAKILTCDFSGEETGEWRSVGCEDPRAFICRKHNVTGLAPPQASLNKPQGGCPQRWKLFNNKVCCKPDFKSWKHARDSCKDEGGDLVSITNVDEQMFMVVQLQEAKFKLWTGLNDIKQEGYFVWSDGTPVNYTNWSDGRPVKSPQDLPYEVNPTIAVIKPHPVTELVHFGKSFFRVDTTPQPFAAARKACQSTGADIASLISIYEHAFVSLLARRAGGALWIGLNANETAGAYHWLDGWHMPMSGWATNEPAQPRACVRLVAGEGWMTESCSKPLPVVCKKSAGGWGEGIFV</sequence>
<feature type="disulfide bond" evidence="8">
    <location>
        <begin position="143"/>
        <end position="170"/>
    </location>
</feature>
<protein>
    <recommendedName>
        <fullName evidence="13">Mannose receptor, C type 1b</fullName>
    </recommendedName>
</protein>
<dbReference type="InterPro" id="IPR000562">
    <property type="entry name" value="FN_type2_dom"/>
</dbReference>
<evidence type="ECO:0008006" key="13">
    <source>
        <dbReference type="Google" id="ProtNLM"/>
    </source>
</evidence>
<dbReference type="InterPro" id="IPR036943">
    <property type="entry name" value="FN_type2_sf"/>
</dbReference>
<dbReference type="SMART" id="SM00034">
    <property type="entry name" value="CLECT"/>
    <property type="match status" value="6"/>
</dbReference>
<dbReference type="Proteomes" id="UP000694388">
    <property type="component" value="Unplaced"/>
</dbReference>
<dbReference type="SMART" id="SM00059">
    <property type="entry name" value="FN2"/>
    <property type="match status" value="1"/>
</dbReference>
<keyword evidence="2" id="KW-0812">Transmembrane</keyword>
<dbReference type="PROSITE" id="PS00023">
    <property type="entry name" value="FN2_1"/>
    <property type="match status" value="1"/>
</dbReference>
<feature type="domain" description="Fibronectin type-II" evidence="10">
    <location>
        <begin position="124"/>
        <end position="172"/>
    </location>
</feature>
<evidence type="ECO:0000256" key="7">
    <source>
        <dbReference type="ARBA" id="ARBA00023180"/>
    </source>
</evidence>
<name>A0A8C4QLD3_EPTBU</name>
<feature type="domain" description="C-type lectin" evidence="9">
    <location>
        <begin position="186"/>
        <end position="289"/>
    </location>
</feature>
<dbReference type="PROSITE" id="PS50041">
    <property type="entry name" value="C_TYPE_LECTIN_2"/>
    <property type="match status" value="6"/>
</dbReference>
<dbReference type="InterPro" id="IPR016186">
    <property type="entry name" value="C-type_lectin-like/link_sf"/>
</dbReference>
<dbReference type="CDD" id="cd00037">
    <property type="entry name" value="CLECT"/>
    <property type="match status" value="4"/>
</dbReference>
<reference evidence="11" key="1">
    <citation type="submission" date="2025-08" db="UniProtKB">
        <authorList>
            <consortium name="Ensembl"/>
        </authorList>
    </citation>
    <scope>IDENTIFICATION</scope>
</reference>
<comment type="subcellular location">
    <subcellularLocation>
        <location evidence="1">Membrane</location>
        <topology evidence="1">Single-pass membrane protein</topology>
    </subcellularLocation>
</comment>
<evidence type="ECO:0000256" key="2">
    <source>
        <dbReference type="ARBA" id="ARBA00022692"/>
    </source>
</evidence>
<evidence type="ECO:0000259" key="10">
    <source>
        <dbReference type="PROSITE" id="PS51092"/>
    </source>
</evidence>
<evidence type="ECO:0000256" key="3">
    <source>
        <dbReference type="ARBA" id="ARBA00022737"/>
    </source>
</evidence>
<dbReference type="Pfam" id="PF00059">
    <property type="entry name" value="Lectin_C"/>
    <property type="match status" value="5"/>
</dbReference>
<dbReference type="AlphaFoldDB" id="A0A8C4QLD3"/>
<dbReference type="InterPro" id="IPR050111">
    <property type="entry name" value="C-type_lectin/snaclec_domain"/>
</dbReference>
<dbReference type="SUPFAM" id="SSF56436">
    <property type="entry name" value="C-type lectin-like"/>
    <property type="match status" value="6"/>
</dbReference>
<dbReference type="Ensembl" id="ENSEBUT00000016799.1">
    <property type="protein sequence ID" value="ENSEBUP00000016223.1"/>
    <property type="gene ID" value="ENSEBUG00000010173.1"/>
</dbReference>
<evidence type="ECO:0000313" key="11">
    <source>
        <dbReference type="Ensembl" id="ENSEBUP00000016223.1"/>
    </source>
</evidence>
<evidence type="ECO:0000313" key="12">
    <source>
        <dbReference type="Proteomes" id="UP000694388"/>
    </source>
</evidence>
<evidence type="ECO:0000256" key="1">
    <source>
        <dbReference type="ARBA" id="ARBA00004167"/>
    </source>
</evidence>
<dbReference type="Gene3D" id="3.10.100.10">
    <property type="entry name" value="Mannose-Binding Protein A, subunit A"/>
    <property type="match status" value="6"/>
</dbReference>
<dbReference type="InterPro" id="IPR013806">
    <property type="entry name" value="Kringle-like"/>
</dbReference>
<evidence type="ECO:0000256" key="5">
    <source>
        <dbReference type="ARBA" id="ARBA00023136"/>
    </source>
</evidence>
<feature type="domain" description="C-type lectin" evidence="9">
    <location>
        <begin position="303"/>
        <end position="373"/>
    </location>
</feature>
<dbReference type="OMA" id="ILLCITH"/>
<keyword evidence="3" id="KW-0677">Repeat</keyword>
<dbReference type="PRINTS" id="PR00013">
    <property type="entry name" value="FNTYPEII"/>
</dbReference>
<keyword evidence="7" id="KW-0325">Glycoprotein</keyword>
<organism evidence="11 12">
    <name type="scientific">Eptatretus burgeri</name>
    <name type="common">Inshore hagfish</name>
    <dbReference type="NCBI Taxonomy" id="7764"/>
    <lineage>
        <taxon>Eukaryota</taxon>
        <taxon>Metazoa</taxon>
        <taxon>Chordata</taxon>
        <taxon>Craniata</taxon>
        <taxon>Vertebrata</taxon>
        <taxon>Cyclostomata</taxon>
        <taxon>Myxini</taxon>
        <taxon>Myxiniformes</taxon>
        <taxon>Myxinidae</taxon>
        <taxon>Eptatretinae</taxon>
        <taxon>Eptatretus</taxon>
    </lineage>
</organism>
<proteinExistence type="predicted"/>
<dbReference type="PANTHER" id="PTHR22803">
    <property type="entry name" value="MANNOSE, PHOSPHOLIPASE, LECTIN RECEPTOR RELATED"/>
    <property type="match status" value="1"/>
</dbReference>
<dbReference type="CDD" id="cd00062">
    <property type="entry name" value="FN2"/>
    <property type="match status" value="1"/>
</dbReference>
<accession>A0A8C4QLD3</accession>
<dbReference type="InterPro" id="IPR016187">
    <property type="entry name" value="CTDL_fold"/>
</dbReference>
<feature type="domain" description="C-type lectin" evidence="9">
    <location>
        <begin position="696"/>
        <end position="766"/>
    </location>
</feature>
<reference evidence="11" key="2">
    <citation type="submission" date="2025-09" db="UniProtKB">
        <authorList>
            <consortium name="Ensembl"/>
        </authorList>
    </citation>
    <scope>IDENTIFICATION</scope>
</reference>
<evidence type="ECO:0000256" key="4">
    <source>
        <dbReference type="ARBA" id="ARBA00022989"/>
    </source>
</evidence>
<dbReference type="Gene3D" id="2.10.10.10">
    <property type="entry name" value="Fibronectin, type II, collagen-binding"/>
    <property type="match status" value="1"/>
</dbReference>
<dbReference type="SUPFAM" id="SSF50370">
    <property type="entry name" value="Ricin B-like lectins"/>
    <property type="match status" value="1"/>
</dbReference>
<dbReference type="InterPro" id="IPR035992">
    <property type="entry name" value="Ricin_B-like_lectins"/>
</dbReference>
<dbReference type="SUPFAM" id="SSF57440">
    <property type="entry name" value="Kringle-like"/>
    <property type="match status" value="1"/>
</dbReference>
<feature type="domain" description="C-type lectin" evidence="9">
    <location>
        <begin position="412"/>
        <end position="519"/>
    </location>
</feature>
<feature type="disulfide bond" evidence="8">
    <location>
        <begin position="129"/>
        <end position="155"/>
    </location>
</feature>
<dbReference type="PROSITE" id="PS51092">
    <property type="entry name" value="FN2_2"/>
    <property type="match status" value="1"/>
</dbReference>
<feature type="domain" description="C-type lectin" evidence="9">
    <location>
        <begin position="795"/>
        <end position="906"/>
    </location>
</feature>
<evidence type="ECO:0000259" key="9">
    <source>
        <dbReference type="PROSITE" id="PS50041"/>
    </source>
</evidence>
<evidence type="ECO:0000256" key="6">
    <source>
        <dbReference type="ARBA" id="ARBA00023157"/>
    </source>
</evidence>
<feature type="domain" description="C-type lectin" evidence="9">
    <location>
        <begin position="599"/>
        <end position="657"/>
    </location>
</feature>